<evidence type="ECO:0000313" key="4">
    <source>
        <dbReference type="Proteomes" id="UP000287033"/>
    </source>
</evidence>
<reference evidence="3 4" key="1">
    <citation type="journal article" date="2018" name="Nat. Ecol. Evol.">
        <title>Shark genomes provide insights into elasmobranch evolution and the origin of vertebrates.</title>
        <authorList>
            <person name="Hara Y"/>
            <person name="Yamaguchi K"/>
            <person name="Onimaru K"/>
            <person name="Kadota M"/>
            <person name="Koyanagi M"/>
            <person name="Keeley SD"/>
            <person name="Tatsumi K"/>
            <person name="Tanaka K"/>
            <person name="Motone F"/>
            <person name="Kageyama Y"/>
            <person name="Nozu R"/>
            <person name="Adachi N"/>
            <person name="Nishimura O"/>
            <person name="Nakagawa R"/>
            <person name="Tanegashima C"/>
            <person name="Kiyatake I"/>
            <person name="Matsumoto R"/>
            <person name="Murakumo K"/>
            <person name="Nishida K"/>
            <person name="Terakita A"/>
            <person name="Kuratani S"/>
            <person name="Sato K"/>
            <person name="Hyodo S Kuraku.S."/>
        </authorList>
    </citation>
    <scope>NUCLEOTIDE SEQUENCE [LARGE SCALE GENOMIC DNA]</scope>
</reference>
<dbReference type="OrthoDB" id="275715at2759"/>
<dbReference type="InterPro" id="IPR040330">
    <property type="entry name" value="LYRM1"/>
</dbReference>
<accession>A0A401T7H1</accession>
<dbReference type="InterPro" id="IPR008011">
    <property type="entry name" value="Complex1_LYR_dom"/>
</dbReference>
<dbReference type="PANTHER" id="PTHR14273">
    <property type="entry name" value="LYR MOTIF-CONTAINING PROTEIN 1"/>
    <property type="match status" value="1"/>
</dbReference>
<dbReference type="OMA" id="KNWQSAS"/>
<name>A0A401T7H1_CHIPU</name>
<comment type="caution">
    <text evidence="3">The sequence shown here is derived from an EMBL/GenBank/DDBJ whole genome shotgun (WGS) entry which is preliminary data.</text>
</comment>
<feature type="domain" description="Complex 1 LYR protein" evidence="2">
    <location>
        <begin position="62"/>
        <end position="127"/>
    </location>
</feature>
<dbReference type="EMBL" id="BEZZ01001207">
    <property type="protein sequence ID" value="GCC38554.1"/>
    <property type="molecule type" value="Genomic_DNA"/>
</dbReference>
<keyword evidence="4" id="KW-1185">Reference proteome</keyword>
<dbReference type="GO" id="GO:0005739">
    <property type="term" value="C:mitochondrion"/>
    <property type="evidence" value="ECO:0007669"/>
    <property type="project" value="TreeGrafter"/>
</dbReference>
<evidence type="ECO:0000256" key="1">
    <source>
        <dbReference type="ARBA" id="ARBA00009508"/>
    </source>
</evidence>
<dbReference type="InterPro" id="IPR045294">
    <property type="entry name" value="Complex1_LYR_LYRM1"/>
</dbReference>
<protein>
    <recommendedName>
        <fullName evidence="2">Complex 1 LYR protein domain-containing protein</fullName>
    </recommendedName>
</protein>
<dbReference type="PANTHER" id="PTHR14273:SF0">
    <property type="entry name" value="LYR MOTIF-CONTAINING PROTEIN 1"/>
    <property type="match status" value="1"/>
</dbReference>
<comment type="similarity">
    <text evidence="1">Belongs to the complex I LYR family.</text>
</comment>
<evidence type="ECO:0000313" key="3">
    <source>
        <dbReference type="EMBL" id="GCC38554.1"/>
    </source>
</evidence>
<dbReference type="CDD" id="cd20261">
    <property type="entry name" value="Complex1_LYR_LYRM1"/>
    <property type="match status" value="1"/>
</dbReference>
<dbReference type="AlphaFoldDB" id="A0A401T7H1"/>
<gene>
    <name evidence="3" type="ORF">chiPu_0017069</name>
</gene>
<dbReference type="STRING" id="137246.A0A401T7H1"/>
<organism evidence="3 4">
    <name type="scientific">Chiloscyllium punctatum</name>
    <name type="common">Brownbanded bambooshark</name>
    <name type="synonym">Hemiscyllium punctatum</name>
    <dbReference type="NCBI Taxonomy" id="137246"/>
    <lineage>
        <taxon>Eukaryota</taxon>
        <taxon>Metazoa</taxon>
        <taxon>Chordata</taxon>
        <taxon>Craniata</taxon>
        <taxon>Vertebrata</taxon>
        <taxon>Chondrichthyes</taxon>
        <taxon>Elasmobranchii</taxon>
        <taxon>Galeomorphii</taxon>
        <taxon>Galeoidea</taxon>
        <taxon>Orectolobiformes</taxon>
        <taxon>Hemiscylliidae</taxon>
        <taxon>Chiloscyllium</taxon>
    </lineage>
</organism>
<sequence length="175" mass="20332">MADPFPSPSAQAELREMRVRKSCRRGILAGKTTSSSGRCVRRRGNCGRMVHLKKMTLATRCEVLGLYRRIFRIARTWQSLSGQTEDTLKEKDYIITEARTLFKKNKNLTDAEAIKICIQECQTRIEMGLHYRIPYPRPIHLPPMGLADKKGRKFKLQERLRKIAKPVYLQSHEEM</sequence>
<dbReference type="Proteomes" id="UP000287033">
    <property type="component" value="Unassembled WGS sequence"/>
</dbReference>
<dbReference type="Pfam" id="PF05347">
    <property type="entry name" value="Complex1_LYR"/>
    <property type="match status" value="1"/>
</dbReference>
<proteinExistence type="inferred from homology"/>
<evidence type="ECO:0000259" key="2">
    <source>
        <dbReference type="Pfam" id="PF05347"/>
    </source>
</evidence>